<keyword evidence="6" id="KW-1185">Reference proteome</keyword>
<dbReference type="SUPFAM" id="SSF56317">
    <property type="entry name" value="Carbon-nitrogen hydrolase"/>
    <property type="match status" value="1"/>
</dbReference>
<dbReference type="OrthoDB" id="5311848at2759"/>
<dbReference type="Pfam" id="PF00795">
    <property type="entry name" value="CN_hydrolase"/>
    <property type="match status" value="2"/>
</dbReference>
<keyword evidence="3" id="KW-0732">Signal</keyword>
<dbReference type="CDD" id="cd07197">
    <property type="entry name" value="nitrilase"/>
    <property type="match status" value="1"/>
</dbReference>
<dbReference type="InterPro" id="IPR036526">
    <property type="entry name" value="C-N_Hydrolase_sf"/>
</dbReference>
<sequence>MGNRKVSLLSALLALANPARSLGWRNSKTAAVSSPVIGQLTSSDVYAAALFELQELESEPLCHRIAARLLVSNCQLLDGQNDATVITDTGRAARDFVDSFAASLAICDLERASFEIPSSCSKFREPVLASLPAPAKPQLHVITAEIDKCLEGLARSDSAWSTWHIILHKRLAAILERLTNQAESAFRGRAEKFDSMLQDSNQRAEILKEYLDQFRTRFLQFDALLAESILSKSKETEVALVNSMKGAKSFEDFVQAAFRKAALWEEQTAQAHEKALDTAVVQANHGLNEIMAVVAGVSQVSMALQAQLDKSEGQVASIMRMQQDMQQASLPREAGFSRKLTSSKKLELLNVLADEATDKHRTNGALLQATQNKTHQILSSLNDAASSISALQAPLVRLGWAGWWPYIVCPAASLFMGSYGLQPSVTRNLILIGASEAAGFFLSYMREFGAHSLDATRSRLTFLSRAAQTGASAPVNLDNERSASLNNSGGIIAVIQLYSQPLALASNYARAEAYIRSAAAQGAHIAVLPEYHLASWVPDHADFISTASRSAAYLAKYRSLAAELGISIVPGTLLEPASSSPSPSPSPSTPAPPLTTTIINSSTTTPTATATPAISGHATSTTATDDSKDDSEEDSSTTIANVAYFIGPDGAILGRYVKKNLWHPERPHLSADVATPHTAFDYPLPPPSPAPAPSPAARGSVVRIGLLICWDVAFPEAFRALVADGAQVVIAPAYWLADDGVGPRSEKIFLDSVLVARAFENTVGVVFANTAAPRGRADGRERPIPPDEAEDEGEEGGGGATAAAAAALARRDITFLGVSQVAMPVVGRLPPLSSADDDGQRAPAAQAAAAGGEATAQWQVADSMGPEEQMRVFELHLGLLDEAEKAYKVREDMAREGWHYGPYR</sequence>
<dbReference type="GO" id="GO:0016746">
    <property type="term" value="F:acyltransferase activity"/>
    <property type="evidence" value="ECO:0007669"/>
    <property type="project" value="UniProtKB-KW"/>
</dbReference>
<gene>
    <name evidence="5" type="ORF">AAL_06615</name>
</gene>
<dbReference type="PANTHER" id="PTHR43674">
    <property type="entry name" value="NITRILASE C965.09-RELATED"/>
    <property type="match status" value="1"/>
</dbReference>
<dbReference type="Gene3D" id="3.60.110.10">
    <property type="entry name" value="Carbon-nitrogen hydrolase"/>
    <property type="match status" value="1"/>
</dbReference>
<reference evidence="5 6" key="1">
    <citation type="journal article" date="2016" name="Genome Biol. Evol.">
        <title>Divergent and convergent evolution of fungal pathogenicity.</title>
        <authorList>
            <person name="Shang Y."/>
            <person name="Xiao G."/>
            <person name="Zheng P."/>
            <person name="Cen K."/>
            <person name="Zhan S."/>
            <person name="Wang C."/>
        </authorList>
    </citation>
    <scope>NUCLEOTIDE SEQUENCE [LARGE SCALE GENOMIC DNA]</scope>
    <source>
        <strain evidence="5 6">RCEF 2490</strain>
    </source>
</reference>
<feature type="compositionally biased region" description="Low complexity" evidence="2">
    <location>
        <begin position="594"/>
        <end position="624"/>
    </location>
</feature>
<feature type="chain" id="PRO_5007894760" evidence="3">
    <location>
        <begin position="22"/>
        <end position="904"/>
    </location>
</feature>
<evidence type="ECO:0000256" key="2">
    <source>
        <dbReference type="SAM" id="MobiDB-lite"/>
    </source>
</evidence>
<dbReference type="AlphaFoldDB" id="A0A167YI98"/>
<comment type="caution">
    <text evidence="5">The sequence shown here is derived from an EMBL/GenBank/DDBJ whole genome shotgun (WGS) entry which is preliminary data.</text>
</comment>
<accession>A0A167YI98</accession>
<dbReference type="GO" id="GO:0016811">
    <property type="term" value="F:hydrolase activity, acting on carbon-nitrogen (but not peptide) bonds, in linear amides"/>
    <property type="evidence" value="ECO:0007669"/>
    <property type="project" value="TreeGrafter"/>
</dbReference>
<feature type="domain" description="CN hydrolase" evidence="4">
    <location>
        <begin position="490"/>
        <end position="823"/>
    </location>
</feature>
<feature type="signal peptide" evidence="3">
    <location>
        <begin position="1"/>
        <end position="21"/>
    </location>
</feature>
<dbReference type="InterPro" id="IPR003010">
    <property type="entry name" value="C-N_Hydrolase"/>
</dbReference>
<dbReference type="EMBL" id="AZGY01000018">
    <property type="protein sequence ID" value="KZZ91379.1"/>
    <property type="molecule type" value="Genomic_DNA"/>
</dbReference>
<evidence type="ECO:0000256" key="3">
    <source>
        <dbReference type="SAM" id="SignalP"/>
    </source>
</evidence>
<evidence type="ECO:0000259" key="4">
    <source>
        <dbReference type="PROSITE" id="PS50263"/>
    </source>
</evidence>
<feature type="compositionally biased region" description="Pro residues" evidence="2">
    <location>
        <begin position="582"/>
        <end position="593"/>
    </location>
</feature>
<feature type="region of interest" description="Disordered" evidence="2">
    <location>
        <begin position="576"/>
        <end position="634"/>
    </location>
</feature>
<feature type="region of interest" description="Disordered" evidence="2">
    <location>
        <begin position="774"/>
        <end position="803"/>
    </location>
</feature>
<evidence type="ECO:0000256" key="1">
    <source>
        <dbReference type="ARBA" id="ARBA00022801"/>
    </source>
</evidence>
<dbReference type="STRING" id="1081109.A0A167YI98"/>
<dbReference type="PANTHER" id="PTHR43674:SF16">
    <property type="entry name" value="CARBON-NITROGEN FAMILY, PUTATIVE (AFU_ORTHOLOGUE AFUA_5G02350)-RELATED"/>
    <property type="match status" value="1"/>
</dbReference>
<dbReference type="Proteomes" id="UP000078544">
    <property type="component" value="Unassembled WGS sequence"/>
</dbReference>
<proteinExistence type="predicted"/>
<feature type="compositionally biased region" description="Basic and acidic residues" evidence="2">
    <location>
        <begin position="775"/>
        <end position="785"/>
    </location>
</feature>
<protein>
    <submittedName>
        <fullName evidence="5">Nitrilase/cyanide hydratase and apolipoprotein N-acyltransferase</fullName>
    </submittedName>
</protein>
<evidence type="ECO:0000313" key="6">
    <source>
        <dbReference type="Proteomes" id="UP000078544"/>
    </source>
</evidence>
<evidence type="ECO:0000313" key="5">
    <source>
        <dbReference type="EMBL" id="KZZ91379.1"/>
    </source>
</evidence>
<keyword evidence="5" id="KW-0808">Transferase</keyword>
<keyword evidence="5" id="KW-0012">Acyltransferase</keyword>
<dbReference type="PROSITE" id="PS50263">
    <property type="entry name" value="CN_HYDROLASE"/>
    <property type="match status" value="1"/>
</dbReference>
<keyword evidence="1" id="KW-0378">Hydrolase</keyword>
<name>A0A167YI98_9HYPO</name>
<organism evidence="5 6">
    <name type="scientific">Moelleriella libera RCEF 2490</name>
    <dbReference type="NCBI Taxonomy" id="1081109"/>
    <lineage>
        <taxon>Eukaryota</taxon>
        <taxon>Fungi</taxon>
        <taxon>Dikarya</taxon>
        <taxon>Ascomycota</taxon>
        <taxon>Pezizomycotina</taxon>
        <taxon>Sordariomycetes</taxon>
        <taxon>Hypocreomycetidae</taxon>
        <taxon>Hypocreales</taxon>
        <taxon>Clavicipitaceae</taxon>
        <taxon>Moelleriella</taxon>
    </lineage>
</organism>
<keyword evidence="5" id="KW-0449">Lipoprotein</keyword>
<dbReference type="InterPro" id="IPR050345">
    <property type="entry name" value="Aliph_Amidase/BUP"/>
</dbReference>